<evidence type="ECO:0000256" key="1">
    <source>
        <dbReference type="ARBA" id="ARBA00007447"/>
    </source>
</evidence>
<evidence type="ECO:0000256" key="4">
    <source>
        <dbReference type="SAM" id="SignalP"/>
    </source>
</evidence>
<keyword evidence="4" id="KW-0732">Signal</keyword>
<keyword evidence="7" id="KW-1185">Reference proteome</keyword>
<dbReference type="GO" id="GO:0004190">
    <property type="term" value="F:aspartic-type endopeptidase activity"/>
    <property type="evidence" value="ECO:0007669"/>
    <property type="project" value="UniProtKB-KW"/>
</dbReference>
<keyword evidence="3" id="KW-0378">Hydrolase</keyword>
<proteinExistence type="inferred from homology"/>
<evidence type="ECO:0000313" key="7">
    <source>
        <dbReference type="Proteomes" id="UP000250043"/>
    </source>
</evidence>
<reference evidence="6 7" key="1">
    <citation type="submission" date="2016-07" db="EMBL/GenBank/DDBJ databases">
        <title>Draft genome of the white-rot fungus Obba rivulosa 3A-2.</title>
        <authorList>
            <consortium name="DOE Joint Genome Institute"/>
            <person name="Miettinen O."/>
            <person name="Riley R."/>
            <person name="Acob R."/>
            <person name="Barry K."/>
            <person name="Cullen D."/>
            <person name="De Vries R."/>
            <person name="Hainaut M."/>
            <person name="Hatakka A."/>
            <person name="Henrissat B."/>
            <person name="Hilden K."/>
            <person name="Kuo R."/>
            <person name="Labutti K."/>
            <person name="Lipzen A."/>
            <person name="Makela M.R."/>
            <person name="Sandor L."/>
            <person name="Spatafora J.W."/>
            <person name="Grigoriev I.V."/>
            <person name="Hibbett D.S."/>
        </authorList>
    </citation>
    <scope>NUCLEOTIDE SEQUENCE [LARGE SCALE GENOMIC DNA]</scope>
    <source>
        <strain evidence="6 7">3A-2</strain>
    </source>
</reference>
<dbReference type="AlphaFoldDB" id="A0A8E2B125"/>
<evidence type="ECO:0000256" key="3">
    <source>
        <dbReference type="RuleBase" id="RU000454"/>
    </source>
</evidence>
<dbReference type="PROSITE" id="PS51767">
    <property type="entry name" value="PEPTIDASE_A1"/>
    <property type="match status" value="1"/>
</dbReference>
<sequence length="574" mass="59945">MFCHVLYLVLVPFCGVLSQADGIHLPLHGSKVQSATRRDGLRTAIGLGDVLDVTYSVLVQVGSTQTPLVLDTGSSDLWLVSDTCTPNCTNVGVPLYSQASLHSTGLEVHLLYGDSRTGTQAVGPIGIDSAGISGLSVPEQNFAAITNTNTTVLDTGAAGILGLGFPPISVIWRQLIAAELASYNTTLSSKHARSHPSVAHMAASPMDRGSRRLDFPSFDFISALARAQHRRELNQTSSISAAAAAIAGFTSYGPLVTRFISQHVLGLPLVAITLQRDTLAPGGNAGVLSLGALPPGVDASQLTWVPVRGYNPSQGGLPPSPAAPNEVYPLVWEIPVDDVYFDGMKLPRSTISDTSISLSALLDTGNSLIRGPQDVIAKIFSQLGSSDSTPPSIDCGTPHNLSFQIGGSLFPVDPRDFVHIDLTDTLASDGKVFCTPALAVTDPPGNGSFLYSWSLGDPFLKSVLTALYYGNLTHPSRDPPRVGLLSSVPQDADDGLRQAVAQAEADGGFPLKSDPAPTGTFLATMTGIGGVPQATQYIQQSSAARSTASFSMAQIPGELLLLTGITLGVLATLI</sequence>
<dbReference type="InterPro" id="IPR033121">
    <property type="entry name" value="PEPTIDASE_A1"/>
</dbReference>
<dbReference type="InterPro" id="IPR034164">
    <property type="entry name" value="Pepsin-like_dom"/>
</dbReference>
<evidence type="ECO:0000256" key="2">
    <source>
        <dbReference type="ARBA" id="ARBA00022750"/>
    </source>
</evidence>
<evidence type="ECO:0000313" key="6">
    <source>
        <dbReference type="EMBL" id="OCH91757.1"/>
    </source>
</evidence>
<dbReference type="PROSITE" id="PS00141">
    <property type="entry name" value="ASP_PROTEASE"/>
    <property type="match status" value="1"/>
</dbReference>
<dbReference type="SUPFAM" id="SSF50630">
    <property type="entry name" value="Acid proteases"/>
    <property type="match status" value="1"/>
</dbReference>
<dbReference type="CDD" id="cd05471">
    <property type="entry name" value="pepsin_like"/>
    <property type="match status" value="1"/>
</dbReference>
<dbReference type="PANTHER" id="PTHR47966">
    <property type="entry name" value="BETA-SITE APP-CLEAVING ENZYME, ISOFORM A-RELATED"/>
    <property type="match status" value="1"/>
</dbReference>
<name>A0A8E2B125_9APHY</name>
<dbReference type="InterPro" id="IPR021109">
    <property type="entry name" value="Peptidase_aspartic_dom_sf"/>
</dbReference>
<gene>
    <name evidence="6" type="ORF">OBBRIDRAFT_752665</name>
</gene>
<keyword evidence="3 6" id="KW-0645">Protease</keyword>
<evidence type="ECO:0000259" key="5">
    <source>
        <dbReference type="PROSITE" id="PS51767"/>
    </source>
</evidence>
<organism evidence="6 7">
    <name type="scientific">Obba rivulosa</name>
    <dbReference type="NCBI Taxonomy" id="1052685"/>
    <lineage>
        <taxon>Eukaryota</taxon>
        <taxon>Fungi</taxon>
        <taxon>Dikarya</taxon>
        <taxon>Basidiomycota</taxon>
        <taxon>Agaricomycotina</taxon>
        <taxon>Agaricomycetes</taxon>
        <taxon>Polyporales</taxon>
        <taxon>Gelatoporiaceae</taxon>
        <taxon>Obba</taxon>
    </lineage>
</organism>
<accession>A0A8E2B125</accession>
<dbReference type="PRINTS" id="PR00792">
    <property type="entry name" value="PEPSIN"/>
</dbReference>
<feature type="chain" id="PRO_5034979618" evidence="4">
    <location>
        <begin position="19"/>
        <end position="574"/>
    </location>
</feature>
<dbReference type="EMBL" id="KV722380">
    <property type="protein sequence ID" value="OCH91757.1"/>
    <property type="molecule type" value="Genomic_DNA"/>
</dbReference>
<feature type="domain" description="Peptidase A1" evidence="5">
    <location>
        <begin position="55"/>
        <end position="485"/>
    </location>
</feature>
<dbReference type="Gene3D" id="2.40.70.10">
    <property type="entry name" value="Acid Proteases"/>
    <property type="match status" value="2"/>
</dbReference>
<dbReference type="InterPro" id="IPR001461">
    <property type="entry name" value="Aspartic_peptidase_A1"/>
</dbReference>
<comment type="similarity">
    <text evidence="1 3">Belongs to the peptidase A1 family.</text>
</comment>
<dbReference type="PANTHER" id="PTHR47966:SF51">
    <property type="entry name" value="BETA-SITE APP-CLEAVING ENZYME, ISOFORM A-RELATED"/>
    <property type="match status" value="1"/>
</dbReference>
<dbReference type="GO" id="GO:0006508">
    <property type="term" value="P:proteolysis"/>
    <property type="evidence" value="ECO:0007669"/>
    <property type="project" value="UniProtKB-KW"/>
</dbReference>
<dbReference type="InterPro" id="IPR001969">
    <property type="entry name" value="Aspartic_peptidase_AS"/>
</dbReference>
<feature type="signal peptide" evidence="4">
    <location>
        <begin position="1"/>
        <end position="18"/>
    </location>
</feature>
<dbReference type="OrthoDB" id="3089at2759"/>
<protein>
    <submittedName>
        <fullName evidence="6">Acid protease</fullName>
    </submittedName>
</protein>
<keyword evidence="2 3" id="KW-0064">Aspartyl protease</keyword>
<dbReference type="Proteomes" id="UP000250043">
    <property type="component" value="Unassembled WGS sequence"/>
</dbReference>
<dbReference type="Pfam" id="PF00026">
    <property type="entry name" value="Asp"/>
    <property type="match status" value="2"/>
</dbReference>